<dbReference type="Gene3D" id="3.20.20.80">
    <property type="entry name" value="Glycosidases"/>
    <property type="match status" value="2"/>
</dbReference>
<dbReference type="CDD" id="cd11319">
    <property type="entry name" value="AmyAc_euk_AmyA"/>
    <property type="match status" value="1"/>
</dbReference>
<comment type="catalytic activity">
    <reaction evidence="1">
        <text>Endohydrolysis of (1-&gt;4)-alpha-D-glucosidic linkages in polysaccharides containing three or more (1-&gt;4)-alpha-linked D-glucose units.</text>
        <dbReference type="EC" id="3.2.1.1"/>
    </reaction>
</comment>
<comment type="caution">
    <text evidence="17">The sequence shown here is derived from an EMBL/GenBank/DDBJ whole genome shotgun (WGS) entry which is preliminary data.</text>
</comment>
<dbReference type="SMART" id="SM01065">
    <property type="entry name" value="CBM_2"/>
    <property type="match status" value="1"/>
</dbReference>
<dbReference type="GO" id="GO:0005509">
    <property type="term" value="F:calcium ion binding"/>
    <property type="evidence" value="ECO:0007669"/>
    <property type="project" value="InterPro"/>
</dbReference>
<feature type="compositionally biased region" description="Pro residues" evidence="14">
    <location>
        <begin position="461"/>
        <end position="472"/>
    </location>
</feature>
<comment type="cofactor">
    <cofactor evidence="2">
        <name>Ca(2+)</name>
        <dbReference type="ChEBI" id="CHEBI:29108"/>
    </cofactor>
</comment>
<comment type="similarity">
    <text evidence="3">Belongs to the glycosyl hydrolase 13 family.</text>
</comment>
<evidence type="ECO:0000256" key="6">
    <source>
        <dbReference type="ARBA" id="ARBA00022729"/>
    </source>
</evidence>
<accession>A0AAV9GWA8</accession>
<evidence type="ECO:0000256" key="4">
    <source>
        <dbReference type="ARBA" id="ARBA00012595"/>
    </source>
</evidence>
<dbReference type="InterPro" id="IPR013783">
    <property type="entry name" value="Ig-like_fold"/>
</dbReference>
<evidence type="ECO:0000256" key="14">
    <source>
        <dbReference type="SAM" id="MobiDB-lite"/>
    </source>
</evidence>
<sequence>MPSSTGKILTLLSLLSPSVALSAAQWRAQSIYQVLTDRFGLPSNSTTTPCNTAAQRYCGGSYIGIINNLDYIQSMGFTAADLLRLSEELHRRGMYLMADAVPNHMAFEGCRACVDYGTLKPWNRKEFYHEGCGIRYEDQRSVEVCWQGGDRVSLPDLRTDREDVRAVWNQWVADMVRKYKIDGIRIDSAKHIETSFWDGFNKAAGVYILGEVYSGEPNYVMQYQNYMDGVLDYPSYYWIMRAFRSSSGSIAELVNGLNTIKNSAIDTSLYGSFLENHDIERFAYFTKDVARAKNAIAFTMLKDGIPIIYQGQEQGYSGAGIPHSREALWLSGYSTSTEQYRWIARLNRIRSWVISHDERYLTYRAFSVYSDSNTIVMKKGHTGNQVISVYTNLGSGSTTALTLSSSATDFTAGQVVVDVMECTPFTTNPDGSIAIALVNGVPRVLYPAARLDGSGICPSLEPGPPSPNPIPAPSSSSTPAPSQSQTPGCSSPVQIEFQVLASTAWGESIKLVGNTTTLGSWTPTLALPLSPSRYTASNPVWWVSVSLSPGSAVAYKFIKVGSSGQVTWQGGGDRIHSVGCEGGVVSESW</sequence>
<feature type="compositionally biased region" description="Low complexity" evidence="14">
    <location>
        <begin position="473"/>
        <end position="488"/>
    </location>
</feature>
<dbReference type="PANTHER" id="PTHR10357">
    <property type="entry name" value="ALPHA-AMYLASE FAMILY MEMBER"/>
    <property type="match status" value="1"/>
</dbReference>
<evidence type="ECO:0000256" key="12">
    <source>
        <dbReference type="ARBA" id="ARBA00023295"/>
    </source>
</evidence>
<reference evidence="17" key="1">
    <citation type="journal article" date="2023" name="Mol. Phylogenet. Evol.">
        <title>Genome-scale phylogeny and comparative genomics of the fungal order Sordariales.</title>
        <authorList>
            <person name="Hensen N."/>
            <person name="Bonometti L."/>
            <person name="Westerberg I."/>
            <person name="Brannstrom I.O."/>
            <person name="Guillou S."/>
            <person name="Cros-Aarteil S."/>
            <person name="Calhoun S."/>
            <person name="Haridas S."/>
            <person name="Kuo A."/>
            <person name="Mondo S."/>
            <person name="Pangilinan J."/>
            <person name="Riley R."/>
            <person name="LaButti K."/>
            <person name="Andreopoulos B."/>
            <person name="Lipzen A."/>
            <person name="Chen C."/>
            <person name="Yan M."/>
            <person name="Daum C."/>
            <person name="Ng V."/>
            <person name="Clum A."/>
            <person name="Steindorff A."/>
            <person name="Ohm R.A."/>
            <person name="Martin F."/>
            <person name="Silar P."/>
            <person name="Natvig D.O."/>
            <person name="Lalanne C."/>
            <person name="Gautier V."/>
            <person name="Ament-Velasquez S.L."/>
            <person name="Kruys A."/>
            <person name="Hutchinson M.I."/>
            <person name="Powell A.J."/>
            <person name="Barry K."/>
            <person name="Miller A.N."/>
            <person name="Grigoriev I.V."/>
            <person name="Debuchy R."/>
            <person name="Gladieux P."/>
            <person name="Hiltunen Thoren M."/>
            <person name="Johannesson H."/>
        </authorList>
    </citation>
    <scope>NUCLEOTIDE SEQUENCE</scope>
    <source>
        <strain evidence="17">PSN243</strain>
    </source>
</reference>
<dbReference type="EMBL" id="MU865922">
    <property type="protein sequence ID" value="KAK4452948.1"/>
    <property type="molecule type" value="Genomic_DNA"/>
</dbReference>
<evidence type="ECO:0000256" key="11">
    <source>
        <dbReference type="ARBA" id="ARBA00023277"/>
    </source>
</evidence>
<keyword evidence="8" id="KW-0106">Calcium</keyword>
<keyword evidence="18" id="KW-1185">Reference proteome</keyword>
<gene>
    <name evidence="17" type="ORF">QBC34DRAFT_446742</name>
</gene>
<dbReference type="PROSITE" id="PS51166">
    <property type="entry name" value="CBM20"/>
    <property type="match status" value="1"/>
</dbReference>
<keyword evidence="7 17" id="KW-0378">Hydrolase</keyword>
<keyword evidence="11" id="KW-0119">Carbohydrate metabolism</keyword>
<reference evidence="17" key="2">
    <citation type="submission" date="2023-05" db="EMBL/GenBank/DDBJ databases">
        <authorList>
            <consortium name="Lawrence Berkeley National Laboratory"/>
            <person name="Steindorff A."/>
            <person name="Hensen N."/>
            <person name="Bonometti L."/>
            <person name="Westerberg I."/>
            <person name="Brannstrom I.O."/>
            <person name="Guillou S."/>
            <person name="Cros-Aarteil S."/>
            <person name="Calhoun S."/>
            <person name="Haridas S."/>
            <person name="Kuo A."/>
            <person name="Mondo S."/>
            <person name="Pangilinan J."/>
            <person name="Riley R."/>
            <person name="Labutti K."/>
            <person name="Andreopoulos B."/>
            <person name="Lipzen A."/>
            <person name="Chen C."/>
            <person name="Yanf M."/>
            <person name="Daum C."/>
            <person name="Ng V."/>
            <person name="Clum A."/>
            <person name="Ohm R."/>
            <person name="Martin F."/>
            <person name="Silar P."/>
            <person name="Natvig D."/>
            <person name="Lalanne C."/>
            <person name="Gautier V."/>
            <person name="Ament-Velasquez S.L."/>
            <person name="Kruys A."/>
            <person name="Hutchinson M.I."/>
            <person name="Powell A.J."/>
            <person name="Barry K."/>
            <person name="Miller A.N."/>
            <person name="Grigoriev I.V."/>
            <person name="Debuchy R."/>
            <person name="Gladieux P."/>
            <person name="Thoren M.H."/>
            <person name="Johannesson H."/>
        </authorList>
    </citation>
    <scope>NUCLEOTIDE SEQUENCE</scope>
    <source>
        <strain evidence="17">PSN243</strain>
    </source>
</reference>
<dbReference type="Gene3D" id="2.60.40.1180">
    <property type="entry name" value="Golgi alpha-mannosidase II"/>
    <property type="match status" value="1"/>
</dbReference>
<dbReference type="SUPFAM" id="SSF49452">
    <property type="entry name" value="Starch-binding domain-like"/>
    <property type="match status" value="1"/>
</dbReference>
<evidence type="ECO:0000256" key="8">
    <source>
        <dbReference type="ARBA" id="ARBA00022837"/>
    </source>
</evidence>
<dbReference type="InterPro" id="IPR006047">
    <property type="entry name" value="GH13_cat_dom"/>
</dbReference>
<organism evidence="17 18">
    <name type="scientific">Podospora aff. communis PSN243</name>
    <dbReference type="NCBI Taxonomy" id="3040156"/>
    <lineage>
        <taxon>Eukaryota</taxon>
        <taxon>Fungi</taxon>
        <taxon>Dikarya</taxon>
        <taxon>Ascomycota</taxon>
        <taxon>Pezizomycotina</taxon>
        <taxon>Sordariomycetes</taxon>
        <taxon>Sordariomycetidae</taxon>
        <taxon>Sordariales</taxon>
        <taxon>Podosporaceae</taxon>
        <taxon>Podospora</taxon>
    </lineage>
</organism>
<evidence type="ECO:0000256" key="3">
    <source>
        <dbReference type="ARBA" id="ARBA00008061"/>
    </source>
</evidence>
<dbReference type="Pfam" id="PF00686">
    <property type="entry name" value="CBM_20"/>
    <property type="match status" value="1"/>
</dbReference>
<evidence type="ECO:0000313" key="17">
    <source>
        <dbReference type="EMBL" id="KAK4452948.1"/>
    </source>
</evidence>
<dbReference type="AlphaFoldDB" id="A0AAV9GWA8"/>
<dbReference type="InterPro" id="IPR002044">
    <property type="entry name" value="CBM20"/>
</dbReference>
<protein>
    <recommendedName>
        <fullName evidence="4">alpha-amylase</fullName>
        <ecNumber evidence="4">3.2.1.1</ecNumber>
    </recommendedName>
</protein>
<dbReference type="Proteomes" id="UP001321760">
    <property type="component" value="Unassembled WGS sequence"/>
</dbReference>
<evidence type="ECO:0000259" key="16">
    <source>
        <dbReference type="PROSITE" id="PS51166"/>
    </source>
</evidence>
<evidence type="ECO:0000256" key="1">
    <source>
        <dbReference type="ARBA" id="ARBA00000548"/>
    </source>
</evidence>
<evidence type="ECO:0000256" key="2">
    <source>
        <dbReference type="ARBA" id="ARBA00001913"/>
    </source>
</evidence>
<keyword evidence="12" id="KW-0326">Glycosidase</keyword>
<dbReference type="InterPro" id="IPR013784">
    <property type="entry name" value="Carb-bd-like_fold"/>
</dbReference>
<feature type="signal peptide" evidence="15">
    <location>
        <begin position="1"/>
        <end position="20"/>
    </location>
</feature>
<feature type="chain" id="PRO_5043530072" description="alpha-amylase" evidence="15">
    <location>
        <begin position="21"/>
        <end position="589"/>
    </location>
</feature>
<keyword evidence="6 15" id="KW-0732">Signal</keyword>
<keyword evidence="10" id="KW-0325">Glycoprotein</keyword>
<keyword evidence="5" id="KW-0479">Metal-binding</keyword>
<keyword evidence="13" id="KW-0624">Polysaccharide degradation</keyword>
<evidence type="ECO:0000256" key="13">
    <source>
        <dbReference type="ARBA" id="ARBA00023326"/>
    </source>
</evidence>
<dbReference type="Pfam" id="PF09260">
    <property type="entry name" value="A_amylase_dom_C"/>
    <property type="match status" value="1"/>
</dbReference>
<evidence type="ECO:0000256" key="15">
    <source>
        <dbReference type="SAM" id="SignalP"/>
    </source>
</evidence>
<dbReference type="InterPro" id="IPR015340">
    <property type="entry name" value="A_amylase_C_dom"/>
</dbReference>
<dbReference type="SMART" id="SM00642">
    <property type="entry name" value="Aamy"/>
    <property type="match status" value="1"/>
</dbReference>
<dbReference type="GO" id="GO:2001070">
    <property type="term" value="F:starch binding"/>
    <property type="evidence" value="ECO:0007669"/>
    <property type="project" value="InterPro"/>
</dbReference>
<dbReference type="GO" id="GO:0004556">
    <property type="term" value="F:alpha-amylase activity"/>
    <property type="evidence" value="ECO:0007669"/>
    <property type="project" value="UniProtKB-EC"/>
</dbReference>
<dbReference type="SUPFAM" id="SSF51445">
    <property type="entry name" value="(Trans)glycosidases"/>
    <property type="match status" value="1"/>
</dbReference>
<keyword evidence="9" id="KW-1015">Disulfide bond</keyword>
<dbReference type="Pfam" id="PF00128">
    <property type="entry name" value="Alpha-amylase"/>
    <property type="match status" value="1"/>
</dbReference>
<evidence type="ECO:0000256" key="9">
    <source>
        <dbReference type="ARBA" id="ARBA00023157"/>
    </source>
</evidence>
<dbReference type="InterPro" id="IPR013780">
    <property type="entry name" value="Glyco_hydro_b"/>
</dbReference>
<dbReference type="PANTHER" id="PTHR10357:SF215">
    <property type="entry name" value="ALPHA-AMYLASE 1"/>
    <property type="match status" value="1"/>
</dbReference>
<dbReference type="InterPro" id="IPR017853">
    <property type="entry name" value="GH"/>
</dbReference>
<dbReference type="SUPFAM" id="SSF51011">
    <property type="entry name" value="Glycosyl hydrolase domain"/>
    <property type="match status" value="1"/>
</dbReference>
<dbReference type="Gene3D" id="2.60.40.10">
    <property type="entry name" value="Immunoglobulins"/>
    <property type="match status" value="1"/>
</dbReference>
<feature type="region of interest" description="Disordered" evidence="14">
    <location>
        <begin position="456"/>
        <end position="490"/>
    </location>
</feature>
<dbReference type="EC" id="3.2.1.1" evidence="4"/>
<evidence type="ECO:0000313" key="18">
    <source>
        <dbReference type="Proteomes" id="UP001321760"/>
    </source>
</evidence>
<evidence type="ECO:0000256" key="10">
    <source>
        <dbReference type="ARBA" id="ARBA00023180"/>
    </source>
</evidence>
<name>A0AAV9GWA8_9PEZI</name>
<evidence type="ECO:0000256" key="5">
    <source>
        <dbReference type="ARBA" id="ARBA00022723"/>
    </source>
</evidence>
<evidence type="ECO:0000256" key="7">
    <source>
        <dbReference type="ARBA" id="ARBA00022801"/>
    </source>
</evidence>
<feature type="domain" description="CBM20" evidence="16">
    <location>
        <begin position="487"/>
        <end position="589"/>
    </location>
</feature>
<dbReference type="GO" id="GO:0000272">
    <property type="term" value="P:polysaccharide catabolic process"/>
    <property type="evidence" value="ECO:0007669"/>
    <property type="project" value="UniProtKB-KW"/>
</dbReference>
<proteinExistence type="inferred from homology"/>